<evidence type="ECO:0000313" key="2">
    <source>
        <dbReference type="Proteomes" id="UP000189229"/>
    </source>
</evidence>
<comment type="caution">
    <text evidence="1">The sequence shown here is derived from an EMBL/GenBank/DDBJ whole genome shotgun (WGS) entry which is preliminary data.</text>
</comment>
<name>A0A1V3XTM4_MYCKA</name>
<evidence type="ECO:0000313" key="1">
    <source>
        <dbReference type="EMBL" id="OOK82555.1"/>
    </source>
</evidence>
<reference evidence="1 2" key="1">
    <citation type="submission" date="2017-02" db="EMBL/GenBank/DDBJ databases">
        <title>Complete genome sequences of Mycobacterium kansasii strains isolated from rhesus macaques.</title>
        <authorList>
            <person name="Panda A."/>
            <person name="Nagaraj S."/>
            <person name="Zhao X."/>
            <person name="Tettelin H."/>
            <person name="Detolla L.J."/>
        </authorList>
    </citation>
    <scope>NUCLEOTIDE SEQUENCE [LARGE SCALE GENOMIC DNA]</scope>
    <source>
        <strain evidence="1 2">11-3813</strain>
    </source>
</reference>
<gene>
    <name evidence="1" type="ORF">BZL30_0079</name>
</gene>
<sequence>MSIKRYPGCAYVDTTVDALLELGRRRPPTSRRWSSRLAC</sequence>
<protein>
    <submittedName>
        <fullName evidence="1">Uncharacterized protein</fullName>
    </submittedName>
</protein>
<accession>A0A1V3XTM4</accession>
<dbReference type="Proteomes" id="UP000189229">
    <property type="component" value="Unassembled WGS sequence"/>
</dbReference>
<organism evidence="1 2">
    <name type="scientific">Mycobacterium kansasii</name>
    <dbReference type="NCBI Taxonomy" id="1768"/>
    <lineage>
        <taxon>Bacteria</taxon>
        <taxon>Bacillati</taxon>
        <taxon>Actinomycetota</taxon>
        <taxon>Actinomycetes</taxon>
        <taxon>Mycobacteriales</taxon>
        <taxon>Mycobacteriaceae</taxon>
        <taxon>Mycobacterium</taxon>
    </lineage>
</organism>
<dbReference type="EMBL" id="MVBM01000001">
    <property type="protein sequence ID" value="OOK82555.1"/>
    <property type="molecule type" value="Genomic_DNA"/>
</dbReference>
<dbReference type="AlphaFoldDB" id="A0A1V3XTM4"/>
<proteinExistence type="predicted"/>